<dbReference type="GO" id="GO:0005524">
    <property type="term" value="F:ATP binding"/>
    <property type="evidence" value="ECO:0007669"/>
    <property type="project" value="UniProtKB-UniRule"/>
</dbReference>
<dbReference type="Proteomes" id="UP000626109">
    <property type="component" value="Unassembled WGS sequence"/>
</dbReference>
<keyword evidence="2 3" id="KW-0067">ATP-binding</keyword>
<dbReference type="SUPFAM" id="SSF56112">
    <property type="entry name" value="Protein kinase-like (PK-like)"/>
    <property type="match status" value="1"/>
</dbReference>
<dbReference type="PROSITE" id="PS50011">
    <property type="entry name" value="PROTEIN_KINASE_DOM"/>
    <property type="match status" value="1"/>
</dbReference>
<keyword evidence="1 3" id="KW-0547">Nucleotide-binding</keyword>
<evidence type="ECO:0000256" key="1">
    <source>
        <dbReference type="ARBA" id="ARBA00022741"/>
    </source>
</evidence>
<feature type="region of interest" description="Disordered" evidence="4">
    <location>
        <begin position="513"/>
        <end position="582"/>
    </location>
</feature>
<dbReference type="GO" id="GO:0005634">
    <property type="term" value="C:nucleus"/>
    <property type="evidence" value="ECO:0007669"/>
    <property type="project" value="TreeGrafter"/>
</dbReference>
<dbReference type="PROSITE" id="PS00107">
    <property type="entry name" value="PROTEIN_KINASE_ATP"/>
    <property type="match status" value="1"/>
</dbReference>
<dbReference type="EMBL" id="CAJNNW010032234">
    <property type="protein sequence ID" value="CAE8711870.1"/>
    <property type="molecule type" value="Genomic_DNA"/>
</dbReference>
<evidence type="ECO:0000313" key="6">
    <source>
        <dbReference type="EMBL" id="CAE8711870.1"/>
    </source>
</evidence>
<dbReference type="AlphaFoldDB" id="A0A813KT98"/>
<reference evidence="6" key="1">
    <citation type="submission" date="2021-02" db="EMBL/GenBank/DDBJ databases">
        <authorList>
            <person name="Dougan E. K."/>
            <person name="Rhodes N."/>
            <person name="Thang M."/>
            <person name="Chan C."/>
        </authorList>
    </citation>
    <scope>NUCLEOTIDE SEQUENCE</scope>
</reference>
<dbReference type="InterPro" id="IPR017441">
    <property type="entry name" value="Protein_kinase_ATP_BS"/>
</dbReference>
<dbReference type="SMART" id="SM00220">
    <property type="entry name" value="S_TKc"/>
    <property type="match status" value="1"/>
</dbReference>
<organism evidence="6 7">
    <name type="scientific">Polarella glacialis</name>
    <name type="common">Dinoflagellate</name>
    <dbReference type="NCBI Taxonomy" id="89957"/>
    <lineage>
        <taxon>Eukaryota</taxon>
        <taxon>Sar</taxon>
        <taxon>Alveolata</taxon>
        <taxon>Dinophyceae</taxon>
        <taxon>Suessiales</taxon>
        <taxon>Suessiaceae</taxon>
        <taxon>Polarella</taxon>
    </lineage>
</organism>
<dbReference type="PANTHER" id="PTHR44167:SF24">
    <property type="entry name" value="SERINE_THREONINE-PROTEIN KINASE CHK2"/>
    <property type="match status" value="1"/>
</dbReference>
<proteinExistence type="predicted"/>
<evidence type="ECO:0000259" key="5">
    <source>
        <dbReference type="PROSITE" id="PS50011"/>
    </source>
</evidence>
<dbReference type="InterPro" id="IPR008271">
    <property type="entry name" value="Ser/Thr_kinase_AS"/>
</dbReference>
<feature type="non-terminal residue" evidence="6">
    <location>
        <position position="1"/>
    </location>
</feature>
<comment type="caution">
    <text evidence="6">The sequence shown here is derived from an EMBL/GenBank/DDBJ whole genome shotgun (WGS) entry which is preliminary data.</text>
</comment>
<dbReference type="Gene3D" id="1.10.510.10">
    <property type="entry name" value="Transferase(Phosphotransferase) domain 1"/>
    <property type="match status" value="1"/>
</dbReference>
<dbReference type="GO" id="GO:0004674">
    <property type="term" value="F:protein serine/threonine kinase activity"/>
    <property type="evidence" value="ECO:0007669"/>
    <property type="project" value="TreeGrafter"/>
</dbReference>
<feature type="compositionally biased region" description="Low complexity" evidence="4">
    <location>
        <begin position="93"/>
        <end position="120"/>
    </location>
</feature>
<feature type="domain" description="Protein kinase" evidence="5">
    <location>
        <begin position="149"/>
        <end position="419"/>
    </location>
</feature>
<evidence type="ECO:0000256" key="2">
    <source>
        <dbReference type="ARBA" id="ARBA00022840"/>
    </source>
</evidence>
<sequence length="582" mass="63269">MKGSVALGGYPSAGKGVSCSAEEESMPEEELVAWLERMKLAAYAESARSWCTSMGAVSLHEVLENWEDFASELKLKPLEKRRVHKDAEAAGCPAAPEVASPGSGSGSAAAAASGPVAAVGSSGGGGSSSSSPYKTNGNFFGPKDEPQRYLMMEELGSGATATVCKCRRGSDEALFAVKTINLGKLRLQREFQRISDTLHREVSILFTLRHPRIVCLFDVVEEPDRLHLVMEVVDGGDLFDHIVTMGAFTEPVARYVFIQIAEGLKYIHSKDIVYRDLKPENILVDQKASRKGLLEIKLSDFGHSKLVNDGYSIALTRVGTPQYWAPEVSDPFKAAQGYSQSVDLWSLGVVLYVMLLGAYPFDGLAEPIEQQIRKAVIVFRTGQGCHEPSPKAQELIRGLVRFRPQDRLSLNSCLVHPWVATGGGTLGKILKLCTESEPGEAEERLLLPEAPSKEQVELLRRDLQKWTTNFRCSAIVKHGEVVANLQLGLPETERTTAKAELAAIVRFYFPGYTNNSSNSNSNNRGSNSNSNSSSNSTSNSRNENNHSNSNNNSNSSNSNKNKNNNNSNGTQRLSGEGLGRPS</sequence>
<dbReference type="PANTHER" id="PTHR44167">
    <property type="entry name" value="OVARIAN-SPECIFIC SERINE/THREONINE-PROTEIN KINASE LOK-RELATED"/>
    <property type="match status" value="1"/>
</dbReference>
<dbReference type="GO" id="GO:0005737">
    <property type="term" value="C:cytoplasm"/>
    <property type="evidence" value="ECO:0007669"/>
    <property type="project" value="TreeGrafter"/>
</dbReference>
<evidence type="ECO:0000256" key="3">
    <source>
        <dbReference type="PROSITE-ProRule" id="PRU10141"/>
    </source>
</evidence>
<dbReference type="InterPro" id="IPR000719">
    <property type="entry name" value="Prot_kinase_dom"/>
</dbReference>
<gene>
    <name evidence="6" type="ORF">PGLA2088_LOCUS36713</name>
</gene>
<dbReference type="Pfam" id="PF00069">
    <property type="entry name" value="Pkinase"/>
    <property type="match status" value="1"/>
</dbReference>
<dbReference type="GO" id="GO:0044773">
    <property type="term" value="P:mitotic DNA damage checkpoint signaling"/>
    <property type="evidence" value="ECO:0007669"/>
    <property type="project" value="TreeGrafter"/>
</dbReference>
<feature type="region of interest" description="Disordered" evidence="4">
    <location>
        <begin position="1"/>
        <end position="23"/>
    </location>
</feature>
<protein>
    <recommendedName>
        <fullName evidence="5">Protein kinase domain-containing protein</fullName>
    </recommendedName>
</protein>
<feature type="region of interest" description="Disordered" evidence="4">
    <location>
        <begin position="88"/>
        <end position="138"/>
    </location>
</feature>
<evidence type="ECO:0000313" key="7">
    <source>
        <dbReference type="Proteomes" id="UP000626109"/>
    </source>
</evidence>
<feature type="binding site" evidence="3">
    <location>
        <position position="178"/>
    </location>
    <ligand>
        <name>ATP</name>
        <dbReference type="ChEBI" id="CHEBI:30616"/>
    </ligand>
</feature>
<feature type="compositionally biased region" description="Low complexity" evidence="4">
    <location>
        <begin position="514"/>
        <end position="568"/>
    </location>
</feature>
<accession>A0A813KT98</accession>
<evidence type="ECO:0000256" key="4">
    <source>
        <dbReference type="SAM" id="MobiDB-lite"/>
    </source>
</evidence>
<dbReference type="InterPro" id="IPR011009">
    <property type="entry name" value="Kinase-like_dom_sf"/>
</dbReference>
<name>A0A813KT98_POLGL</name>
<dbReference type="PROSITE" id="PS00108">
    <property type="entry name" value="PROTEIN_KINASE_ST"/>
    <property type="match status" value="1"/>
</dbReference>